<evidence type="ECO:0000313" key="2">
    <source>
        <dbReference type="EMBL" id="EJT99986.1"/>
    </source>
</evidence>
<dbReference type="EMBL" id="JH795868">
    <property type="protein sequence ID" value="EJT99986.1"/>
    <property type="molecule type" value="Genomic_DNA"/>
</dbReference>
<proteinExistence type="predicted"/>
<keyword evidence="3" id="KW-1185">Reference proteome</keyword>
<reference evidence="1 3" key="1">
    <citation type="journal article" date="2012" name="Science">
        <title>The Paleozoic origin of enzymatic lignin decomposition reconstructed from 31 fungal genomes.</title>
        <authorList>
            <person name="Floudas D."/>
            <person name="Binder M."/>
            <person name="Riley R."/>
            <person name="Barry K."/>
            <person name="Blanchette R.A."/>
            <person name="Henrissat B."/>
            <person name="Martinez A.T."/>
            <person name="Otillar R."/>
            <person name="Spatafora J.W."/>
            <person name="Yadav J.S."/>
            <person name="Aerts A."/>
            <person name="Benoit I."/>
            <person name="Boyd A."/>
            <person name="Carlson A."/>
            <person name="Copeland A."/>
            <person name="Coutinho P.M."/>
            <person name="de Vries R.P."/>
            <person name="Ferreira P."/>
            <person name="Findley K."/>
            <person name="Foster B."/>
            <person name="Gaskell J."/>
            <person name="Glotzer D."/>
            <person name="Gorecki P."/>
            <person name="Heitman J."/>
            <person name="Hesse C."/>
            <person name="Hori C."/>
            <person name="Igarashi K."/>
            <person name="Jurgens J.A."/>
            <person name="Kallen N."/>
            <person name="Kersten P."/>
            <person name="Kohler A."/>
            <person name="Kuees U."/>
            <person name="Kumar T.K.A."/>
            <person name="Kuo A."/>
            <person name="LaButti K."/>
            <person name="Larrondo L.F."/>
            <person name="Lindquist E."/>
            <person name="Ling A."/>
            <person name="Lombard V."/>
            <person name="Lucas S."/>
            <person name="Lundell T."/>
            <person name="Martin R."/>
            <person name="McLaughlin D.J."/>
            <person name="Morgenstern I."/>
            <person name="Morin E."/>
            <person name="Murat C."/>
            <person name="Nagy L.G."/>
            <person name="Nolan M."/>
            <person name="Ohm R.A."/>
            <person name="Patyshakuliyeva A."/>
            <person name="Rokas A."/>
            <person name="Ruiz-Duenas F.J."/>
            <person name="Sabat G."/>
            <person name="Salamov A."/>
            <person name="Samejima M."/>
            <person name="Schmutz J."/>
            <person name="Slot J.C."/>
            <person name="St John F."/>
            <person name="Stenlid J."/>
            <person name="Sun H."/>
            <person name="Sun S."/>
            <person name="Syed K."/>
            <person name="Tsang A."/>
            <person name="Wiebenga A."/>
            <person name="Young D."/>
            <person name="Pisabarro A."/>
            <person name="Eastwood D.C."/>
            <person name="Martin F."/>
            <person name="Cullen D."/>
            <person name="Grigoriev I.V."/>
            <person name="Hibbett D.S."/>
        </authorList>
    </citation>
    <scope>NUCLEOTIDE SEQUENCE [LARGE SCALE GENOMIC DNA]</scope>
    <source>
        <strain evidence="1 3">DJM-731 SS1</strain>
    </source>
</reference>
<protein>
    <submittedName>
        <fullName evidence="1">Uncharacterized protein</fullName>
    </submittedName>
</protein>
<dbReference type="GeneID" id="63688334"/>
<organism evidence="1 3">
    <name type="scientific">Dacryopinax primogenitus (strain DJM 731)</name>
    <name type="common">Brown rot fungus</name>
    <dbReference type="NCBI Taxonomy" id="1858805"/>
    <lineage>
        <taxon>Eukaryota</taxon>
        <taxon>Fungi</taxon>
        <taxon>Dikarya</taxon>
        <taxon>Basidiomycota</taxon>
        <taxon>Agaricomycotina</taxon>
        <taxon>Dacrymycetes</taxon>
        <taxon>Dacrymycetales</taxon>
        <taxon>Dacrymycetaceae</taxon>
        <taxon>Dacryopinax</taxon>
    </lineage>
</organism>
<accession>M5G896</accession>
<evidence type="ECO:0000313" key="1">
    <source>
        <dbReference type="EMBL" id="EJT99977.1"/>
    </source>
</evidence>
<evidence type="ECO:0000313" key="3">
    <source>
        <dbReference type="Proteomes" id="UP000030653"/>
    </source>
</evidence>
<dbReference type="HOGENOM" id="CLU_2236495_0_0_1"/>
<gene>
    <name evidence="1" type="ORF">DACRYDRAFT_23510</name>
    <name evidence="2" type="ORF">DACRYDRAFT_23542</name>
</gene>
<name>M5G896_DACPD</name>
<dbReference type="AlphaFoldDB" id="M5G896"/>
<dbReference type="Proteomes" id="UP000030653">
    <property type="component" value="Unassembled WGS sequence"/>
</dbReference>
<dbReference type="EMBL" id="JH795868">
    <property type="protein sequence ID" value="EJT99977.1"/>
    <property type="molecule type" value="Genomic_DNA"/>
</dbReference>
<sequence length="105" mass="12020">MRVARMQEEKFRPPQRVPKRWQVKAQGFEERLRVSYVVLHAGLMSASVSVDRERTTCMLVFVCLWAECWSVLAQEAAGRIKRPKVCTNACGSTCYCAWSPAHTDK</sequence>
<dbReference type="RefSeq" id="XP_040626875.1">
    <property type="nucleotide sequence ID" value="XM_040773272.1"/>
</dbReference>